<organism evidence="1 3">
    <name type="scientific">Pedobacter alluvionis</name>
    <dbReference type="NCBI Taxonomy" id="475253"/>
    <lineage>
        <taxon>Bacteria</taxon>
        <taxon>Pseudomonadati</taxon>
        <taxon>Bacteroidota</taxon>
        <taxon>Sphingobacteriia</taxon>
        <taxon>Sphingobacteriales</taxon>
        <taxon>Sphingobacteriaceae</taxon>
        <taxon>Pedobacter</taxon>
    </lineage>
</organism>
<dbReference type="Proteomes" id="UP000297429">
    <property type="component" value="Unassembled WGS sequence"/>
</dbReference>
<evidence type="ECO:0000313" key="2">
    <source>
        <dbReference type="EMBL" id="TFB33438.1"/>
    </source>
</evidence>
<keyword evidence="4" id="KW-1185">Reference proteome</keyword>
<proteinExistence type="predicted"/>
<reference evidence="1 3" key="1">
    <citation type="submission" date="2018-10" db="EMBL/GenBank/DDBJ databases">
        <title>Genomic Encyclopedia of Archaeal and Bacterial Type Strains, Phase II (KMG-II): from individual species to whole genera.</title>
        <authorList>
            <person name="Goeker M."/>
        </authorList>
    </citation>
    <scope>NUCLEOTIDE SEQUENCE [LARGE SCALE GENOMIC DNA]</scope>
    <source>
        <strain evidence="1 3">DSM 19624</strain>
    </source>
</reference>
<sequence length="123" mass="14579">MKALIDLTNTEKARLLHDLFPEEMPLFIEHLKKVCEDFNVNKEQYAKKWENGFMGFGYWFSLSEETARILKRHAFNMAKSSRVFSDQLFFTNTSIFVNDRIIKYAEHISANEKFKIAVELIYT</sequence>
<dbReference type="Proteomes" id="UP000273898">
    <property type="component" value="Unassembled WGS sequence"/>
</dbReference>
<dbReference type="EMBL" id="SOPX01000001">
    <property type="protein sequence ID" value="TFB33438.1"/>
    <property type="molecule type" value="Genomic_DNA"/>
</dbReference>
<dbReference type="RefSeq" id="WP_121284098.1">
    <property type="nucleotide sequence ID" value="NZ_RCCK01000011.1"/>
</dbReference>
<dbReference type="EMBL" id="RCCK01000011">
    <property type="protein sequence ID" value="RLJ77340.1"/>
    <property type="molecule type" value="Genomic_DNA"/>
</dbReference>
<comment type="caution">
    <text evidence="1">The sequence shown here is derived from an EMBL/GenBank/DDBJ whole genome shotgun (WGS) entry which is preliminary data.</text>
</comment>
<accession>A0A497Y594</accession>
<dbReference type="AlphaFoldDB" id="A0A497Y594"/>
<evidence type="ECO:0000313" key="4">
    <source>
        <dbReference type="Proteomes" id="UP000297429"/>
    </source>
</evidence>
<dbReference type="OrthoDB" id="969612at2"/>
<evidence type="ECO:0000313" key="1">
    <source>
        <dbReference type="EMBL" id="RLJ77340.1"/>
    </source>
</evidence>
<protein>
    <submittedName>
        <fullName evidence="1">Uncharacterized protein</fullName>
    </submittedName>
</protein>
<evidence type="ECO:0000313" key="3">
    <source>
        <dbReference type="Proteomes" id="UP000273898"/>
    </source>
</evidence>
<name>A0A497Y594_9SPHI</name>
<reference evidence="2 4" key="2">
    <citation type="submission" date="2019-03" db="EMBL/GenBank/DDBJ databases">
        <authorList>
            <person name="He R.-H."/>
        </authorList>
    </citation>
    <scope>NUCLEOTIDE SEQUENCE [LARGE SCALE GENOMIC DNA]</scope>
    <source>
        <strain evidence="2 4">DSM 19624</strain>
    </source>
</reference>
<gene>
    <name evidence="1" type="ORF">BCL90_2425</name>
    <name evidence="2" type="ORF">E3V97_05165</name>
</gene>